<dbReference type="Proteomes" id="UP001152561">
    <property type="component" value="Unassembled WGS sequence"/>
</dbReference>
<evidence type="ECO:0000313" key="2">
    <source>
        <dbReference type="EMBL" id="KAJ8532861.1"/>
    </source>
</evidence>
<evidence type="ECO:0000256" key="1">
    <source>
        <dbReference type="SAM" id="MobiDB-lite"/>
    </source>
</evidence>
<feature type="compositionally biased region" description="Basic residues" evidence="1">
    <location>
        <begin position="85"/>
        <end position="95"/>
    </location>
</feature>
<accession>A0A9Q1LCA3</accession>
<dbReference type="AlphaFoldDB" id="A0A9Q1LCA3"/>
<dbReference type="EMBL" id="JAJAGQ010000020">
    <property type="protein sequence ID" value="KAJ8532861.1"/>
    <property type="molecule type" value="Genomic_DNA"/>
</dbReference>
<dbReference type="OrthoDB" id="785861at2759"/>
<gene>
    <name evidence="2" type="ORF">K7X08_015750</name>
</gene>
<comment type="caution">
    <text evidence="2">The sequence shown here is derived from an EMBL/GenBank/DDBJ whole genome shotgun (WGS) entry which is preliminary data.</text>
</comment>
<protein>
    <submittedName>
        <fullName evidence="2">Uncharacterized protein</fullName>
    </submittedName>
</protein>
<feature type="compositionally biased region" description="Polar residues" evidence="1">
    <location>
        <begin position="53"/>
        <end position="62"/>
    </location>
</feature>
<keyword evidence="3" id="KW-1185">Reference proteome</keyword>
<name>A0A9Q1LCA3_9SOLA</name>
<feature type="region of interest" description="Disordered" evidence="1">
    <location>
        <begin position="1"/>
        <end position="95"/>
    </location>
</feature>
<proteinExistence type="predicted"/>
<feature type="region of interest" description="Disordered" evidence="1">
    <location>
        <begin position="222"/>
        <end position="295"/>
    </location>
</feature>
<dbReference type="PANTHER" id="PTHR33448:SF10">
    <property type="entry name" value="PROTAMINE P1 FAMILY PROTEIN"/>
    <property type="match status" value="1"/>
</dbReference>
<organism evidence="2 3">
    <name type="scientific">Anisodus acutangulus</name>
    <dbReference type="NCBI Taxonomy" id="402998"/>
    <lineage>
        <taxon>Eukaryota</taxon>
        <taxon>Viridiplantae</taxon>
        <taxon>Streptophyta</taxon>
        <taxon>Embryophyta</taxon>
        <taxon>Tracheophyta</taxon>
        <taxon>Spermatophyta</taxon>
        <taxon>Magnoliopsida</taxon>
        <taxon>eudicotyledons</taxon>
        <taxon>Gunneridae</taxon>
        <taxon>Pentapetalae</taxon>
        <taxon>asterids</taxon>
        <taxon>lamiids</taxon>
        <taxon>Solanales</taxon>
        <taxon>Solanaceae</taxon>
        <taxon>Solanoideae</taxon>
        <taxon>Hyoscyameae</taxon>
        <taxon>Anisodus</taxon>
    </lineage>
</organism>
<dbReference type="PANTHER" id="PTHR33448">
    <property type="entry name" value="CHLOROPLAST PROTEIN HCF243-RELATED"/>
    <property type="match status" value="1"/>
</dbReference>
<reference evidence="3" key="1">
    <citation type="journal article" date="2023" name="Proc. Natl. Acad. Sci. U.S.A.">
        <title>Genomic and structural basis for evolution of tropane alkaloid biosynthesis.</title>
        <authorList>
            <person name="Wanga Y.-J."/>
            <person name="Taina T."/>
            <person name="Yua J.-Y."/>
            <person name="Lia J."/>
            <person name="Xua B."/>
            <person name="Chenc J."/>
            <person name="D'Auriad J.C."/>
            <person name="Huanga J.-P."/>
            <person name="Huanga S.-X."/>
        </authorList>
    </citation>
    <scope>NUCLEOTIDE SEQUENCE [LARGE SCALE GENOMIC DNA]</scope>
    <source>
        <strain evidence="3">cv. KIB-2019</strain>
    </source>
</reference>
<evidence type="ECO:0000313" key="3">
    <source>
        <dbReference type="Proteomes" id="UP001152561"/>
    </source>
</evidence>
<sequence>MKGSAKPISSPGRTEKFPPPLMRFLKSNVGNKSRGRTRASPMFMRKNNDVALETTQEPSSPKVTCIGQVRARRSSKSTATTRRPSSTRKKQQKKEKKSCCFNIRWKKLNIPKSLVSVLKKWVRCYCGKRVETVDSSLLVESSRRVQSRVSITTENVATTTNAKMVTENEEGFVGLDSNSNNPPKNALLLTRCRSAPYRSSSLASRLWGSPSESQMHQNNVRELAEKPVLENPISPGSRRSHESEEMQSSTNSEEEKNGGGAYVHPLLLTRCKSEPARTGERLNPTRFTDELHPQS</sequence>
<feature type="compositionally biased region" description="Basic and acidic residues" evidence="1">
    <location>
        <begin position="271"/>
        <end position="280"/>
    </location>
</feature>